<evidence type="ECO:0000313" key="3">
    <source>
        <dbReference type="Proteomes" id="UP000274429"/>
    </source>
</evidence>
<reference evidence="2 3" key="2">
    <citation type="submission" date="2018-11" db="EMBL/GenBank/DDBJ databases">
        <authorList>
            <consortium name="Pathogen Informatics"/>
        </authorList>
    </citation>
    <scope>NUCLEOTIDE SEQUENCE [LARGE SCALE GENOMIC DNA]</scope>
</reference>
<organism evidence="4">
    <name type="scientific">Hydatigena taeniaeformis</name>
    <name type="common">Feline tapeworm</name>
    <name type="synonym">Taenia taeniaeformis</name>
    <dbReference type="NCBI Taxonomy" id="6205"/>
    <lineage>
        <taxon>Eukaryota</taxon>
        <taxon>Metazoa</taxon>
        <taxon>Spiralia</taxon>
        <taxon>Lophotrochozoa</taxon>
        <taxon>Platyhelminthes</taxon>
        <taxon>Cestoda</taxon>
        <taxon>Eucestoda</taxon>
        <taxon>Cyclophyllidea</taxon>
        <taxon>Taeniidae</taxon>
        <taxon>Hydatigera</taxon>
    </lineage>
</organism>
<gene>
    <name evidence="2" type="ORF">TTAC_LOCUS4534</name>
</gene>
<evidence type="ECO:0000313" key="2">
    <source>
        <dbReference type="EMBL" id="VDM25137.1"/>
    </source>
</evidence>
<evidence type="ECO:0000313" key="4">
    <source>
        <dbReference type="WBParaSite" id="TTAC_0000454901-mRNA-1"/>
    </source>
</evidence>
<evidence type="ECO:0000256" key="1">
    <source>
        <dbReference type="SAM" id="MobiDB-lite"/>
    </source>
</evidence>
<accession>A0A0R3WUV9</accession>
<sequence length="431" mass="49849">MSFRIIYESATERTSSHASQCQPPTKYTIHREDFAKTLQQKEINSVLEHLASVDGISLSAFVSRVLYVSSPMKTDPTLTEKILSETIKCVTYTAPCDNESNFLEKVESLHTLCKVAATESLIIPFIEWMKTNSERLNDALASCLIVDCQELAQECCFTIAFLARRLHFSMRGGVEVLIDTLIRLMARALLPREKNVTAYRDAQRLHEERDRLKKSLTIFHPPPLKYNYYEVYHRLIGIIYYTLADLLYSIPLPELVRFFTFRIFRRREIARLLLFQILDSVTGNISEIREEAENLASKTEKSEMYDENIWRLLPSILYLDILRAYSEINIVDREYPNTILNILRAQATQKYPLMDEKTLANVEQYWEQYQFFDLGMERVPRLSLNLPSVTMTKPLEIKKGSASGSLHTSNELPEIGPSLHHPRPTLLLKNL</sequence>
<dbReference type="EMBL" id="UYWX01004701">
    <property type="protein sequence ID" value="VDM25137.1"/>
    <property type="molecule type" value="Genomic_DNA"/>
</dbReference>
<dbReference type="Proteomes" id="UP000274429">
    <property type="component" value="Unassembled WGS sequence"/>
</dbReference>
<feature type="region of interest" description="Disordered" evidence="1">
    <location>
        <begin position="400"/>
        <end position="424"/>
    </location>
</feature>
<feature type="compositionally biased region" description="Polar residues" evidence="1">
    <location>
        <begin position="402"/>
        <end position="411"/>
    </location>
</feature>
<protein>
    <submittedName>
        <fullName evidence="4">MIF4G domain-containing protein</fullName>
    </submittedName>
</protein>
<name>A0A0R3WUV9_HYDTA</name>
<dbReference type="WBParaSite" id="TTAC_0000454901-mRNA-1">
    <property type="protein sequence ID" value="TTAC_0000454901-mRNA-1"/>
    <property type="gene ID" value="TTAC_0000454901"/>
</dbReference>
<keyword evidence="3" id="KW-1185">Reference proteome</keyword>
<proteinExistence type="predicted"/>
<reference evidence="4" key="1">
    <citation type="submission" date="2017-02" db="UniProtKB">
        <authorList>
            <consortium name="WormBaseParasite"/>
        </authorList>
    </citation>
    <scope>IDENTIFICATION</scope>
</reference>
<dbReference type="AlphaFoldDB" id="A0A0R3WUV9"/>
<dbReference type="OrthoDB" id="6231986at2759"/>